<dbReference type="FunFam" id="3.40.50.620:FF:000021">
    <property type="entry name" value="Riboflavin biosynthesis protein"/>
    <property type="match status" value="1"/>
</dbReference>
<evidence type="ECO:0000256" key="4">
    <source>
        <dbReference type="ARBA" id="ARBA00022643"/>
    </source>
</evidence>
<dbReference type="NCBIfam" id="TIGR00083">
    <property type="entry name" value="ribF"/>
    <property type="match status" value="1"/>
</dbReference>
<dbReference type="PIRSF" id="PIRSF004491">
    <property type="entry name" value="FAD_Synth"/>
    <property type="match status" value="1"/>
</dbReference>
<evidence type="ECO:0000256" key="8">
    <source>
        <dbReference type="ARBA" id="ARBA00022777"/>
    </source>
</evidence>
<dbReference type="PANTHER" id="PTHR22749:SF6">
    <property type="entry name" value="RIBOFLAVIN KINASE"/>
    <property type="match status" value="1"/>
</dbReference>
<dbReference type="GO" id="GO:0006747">
    <property type="term" value="P:FAD biosynthetic process"/>
    <property type="evidence" value="ECO:0007669"/>
    <property type="project" value="UniProtKB-UniRule"/>
</dbReference>
<dbReference type="InterPro" id="IPR004821">
    <property type="entry name" value="Cyt_trans-like"/>
</dbReference>
<evidence type="ECO:0000256" key="3">
    <source>
        <dbReference type="ARBA" id="ARBA00022630"/>
    </source>
</evidence>
<keyword evidence="8 14" id="KW-0418">Kinase</keyword>
<reference evidence="16 17" key="1">
    <citation type="journal article" date="2019" name="Nat. Med.">
        <title>A library of human gut bacterial isolates paired with longitudinal multiomics data enables mechanistic microbiome research.</title>
        <authorList>
            <person name="Poyet M."/>
            <person name="Groussin M."/>
            <person name="Gibbons S.M."/>
            <person name="Avila-Pacheco J."/>
            <person name="Jiang X."/>
            <person name="Kearney S.M."/>
            <person name="Perrotta A.R."/>
            <person name="Berdy B."/>
            <person name="Zhao S."/>
            <person name="Lieberman T.D."/>
            <person name="Swanson P.K."/>
            <person name="Smith M."/>
            <person name="Roesemann S."/>
            <person name="Alexander J.E."/>
            <person name="Rich S.A."/>
            <person name="Livny J."/>
            <person name="Vlamakis H."/>
            <person name="Clish C."/>
            <person name="Bullock K."/>
            <person name="Deik A."/>
            <person name="Scott J."/>
            <person name="Pierce K.A."/>
            <person name="Xavier R.J."/>
            <person name="Alm E.J."/>
        </authorList>
    </citation>
    <scope>NUCLEOTIDE SEQUENCE [LARGE SCALE GENOMIC DNA]</scope>
    <source>
        <strain evidence="16 17">BIOML-A1</strain>
    </source>
</reference>
<keyword evidence="6 14" id="KW-0548">Nucleotidyltransferase</keyword>
<sequence length="308" mass="35228">MEYIHGTDDFQLNKESAVTLGKFDGIHTGHQKLIEIVRQKADEENLLAVLFTFDSLPLSICPQKYQHFISTSSERRRLCENFGIDVEIEYPFTDEFMHMEPEDFICRILIDKLHAKYVVVGTDYRFGKDRAGDAAMLVEAGEELGFTTIIVEKEKYQDKEISSTYIREELKVGHMETVNVLLNRPFNVTGVVSIGNQLGRKLDFPTINIYPTEYKLLPPNGVYATQTTIDGEKFYGVTNLGTKPTVSDAPEISVETFLFDFDKDVYGKKVDVEFIHFIRPEMKFEDVEGLKRQIAADSDFARNMFLIG</sequence>
<keyword evidence="3 14" id="KW-0285">Flavoprotein</keyword>
<dbReference type="GO" id="GO:0005524">
    <property type="term" value="F:ATP binding"/>
    <property type="evidence" value="ECO:0007669"/>
    <property type="project" value="UniProtKB-UniRule"/>
</dbReference>
<evidence type="ECO:0000313" key="17">
    <source>
        <dbReference type="Proteomes" id="UP000481964"/>
    </source>
</evidence>
<organism evidence="16 17">
    <name type="scientific">Lachnospira eligens</name>
    <dbReference type="NCBI Taxonomy" id="39485"/>
    <lineage>
        <taxon>Bacteria</taxon>
        <taxon>Bacillati</taxon>
        <taxon>Bacillota</taxon>
        <taxon>Clostridia</taxon>
        <taxon>Lachnospirales</taxon>
        <taxon>Lachnospiraceae</taxon>
        <taxon>Lachnospira</taxon>
    </lineage>
</organism>
<dbReference type="InterPro" id="IPR015865">
    <property type="entry name" value="Riboflavin_kinase_bac/euk"/>
</dbReference>
<comment type="pathway">
    <text evidence="1 14">Cofactor biosynthesis; FAD biosynthesis; FAD from FMN: step 1/1.</text>
</comment>
<dbReference type="UniPathway" id="UPA00277">
    <property type="reaction ID" value="UER00407"/>
</dbReference>
<dbReference type="NCBIfam" id="TIGR00125">
    <property type="entry name" value="cyt_tran_rel"/>
    <property type="match status" value="1"/>
</dbReference>
<evidence type="ECO:0000256" key="10">
    <source>
        <dbReference type="ARBA" id="ARBA00022840"/>
    </source>
</evidence>
<dbReference type="Gene3D" id="3.40.50.620">
    <property type="entry name" value="HUPs"/>
    <property type="match status" value="1"/>
</dbReference>
<protein>
    <recommendedName>
        <fullName evidence="14">Riboflavin biosynthesis protein</fullName>
    </recommendedName>
    <domain>
        <recommendedName>
            <fullName evidence="14">Riboflavin kinase</fullName>
            <ecNumber evidence="14">2.7.1.26</ecNumber>
        </recommendedName>
        <alternativeName>
            <fullName evidence="14">Flavokinase</fullName>
        </alternativeName>
    </domain>
    <domain>
        <recommendedName>
            <fullName evidence="14">FMN adenylyltransferase</fullName>
            <ecNumber evidence="14">2.7.7.2</ecNumber>
        </recommendedName>
        <alternativeName>
            <fullName evidence="14">FAD pyrophosphorylase</fullName>
        </alternativeName>
        <alternativeName>
            <fullName evidence="14">FAD synthase</fullName>
        </alternativeName>
    </domain>
</protein>
<dbReference type="GO" id="GO:0009231">
    <property type="term" value="P:riboflavin biosynthetic process"/>
    <property type="evidence" value="ECO:0007669"/>
    <property type="project" value="InterPro"/>
</dbReference>
<comment type="catalytic activity">
    <reaction evidence="12 14">
        <text>riboflavin + ATP = FMN + ADP + H(+)</text>
        <dbReference type="Rhea" id="RHEA:14357"/>
        <dbReference type="ChEBI" id="CHEBI:15378"/>
        <dbReference type="ChEBI" id="CHEBI:30616"/>
        <dbReference type="ChEBI" id="CHEBI:57986"/>
        <dbReference type="ChEBI" id="CHEBI:58210"/>
        <dbReference type="ChEBI" id="CHEBI:456216"/>
        <dbReference type="EC" id="2.7.1.26"/>
    </reaction>
</comment>
<evidence type="ECO:0000256" key="14">
    <source>
        <dbReference type="PIRNR" id="PIRNR004491"/>
    </source>
</evidence>
<dbReference type="InterPro" id="IPR015864">
    <property type="entry name" value="FAD_synthase"/>
</dbReference>
<proteinExistence type="inferred from homology"/>
<name>A0A7C9H2U8_9FIRM</name>
<comment type="catalytic activity">
    <reaction evidence="13 14">
        <text>FMN + ATP + H(+) = FAD + diphosphate</text>
        <dbReference type="Rhea" id="RHEA:17237"/>
        <dbReference type="ChEBI" id="CHEBI:15378"/>
        <dbReference type="ChEBI" id="CHEBI:30616"/>
        <dbReference type="ChEBI" id="CHEBI:33019"/>
        <dbReference type="ChEBI" id="CHEBI:57692"/>
        <dbReference type="ChEBI" id="CHEBI:58210"/>
        <dbReference type="EC" id="2.7.7.2"/>
    </reaction>
</comment>
<keyword evidence="5 14" id="KW-0808">Transferase</keyword>
<evidence type="ECO:0000256" key="1">
    <source>
        <dbReference type="ARBA" id="ARBA00004726"/>
    </source>
</evidence>
<comment type="caution">
    <text evidence="16">The sequence shown here is derived from an EMBL/GenBank/DDBJ whole genome shotgun (WGS) entry which is preliminary data.</text>
</comment>
<dbReference type="EC" id="2.7.7.2" evidence="14"/>
<dbReference type="Pfam" id="PF01687">
    <property type="entry name" value="Flavokinase"/>
    <property type="match status" value="1"/>
</dbReference>
<keyword evidence="9 14" id="KW-0274">FAD</keyword>
<dbReference type="SMART" id="SM00904">
    <property type="entry name" value="Flavokinase"/>
    <property type="match status" value="1"/>
</dbReference>
<keyword evidence="4 14" id="KW-0288">FMN</keyword>
<dbReference type="InterPro" id="IPR023468">
    <property type="entry name" value="Riboflavin_kinase"/>
</dbReference>
<dbReference type="NCBIfam" id="NF004160">
    <property type="entry name" value="PRK05627.1-3"/>
    <property type="match status" value="1"/>
</dbReference>
<evidence type="ECO:0000256" key="6">
    <source>
        <dbReference type="ARBA" id="ARBA00022695"/>
    </source>
</evidence>
<gene>
    <name evidence="16" type="ORF">GKE48_07340</name>
</gene>
<evidence type="ECO:0000256" key="9">
    <source>
        <dbReference type="ARBA" id="ARBA00022827"/>
    </source>
</evidence>
<dbReference type="Proteomes" id="UP000481964">
    <property type="component" value="Unassembled WGS sequence"/>
</dbReference>
<evidence type="ECO:0000256" key="11">
    <source>
        <dbReference type="ARBA" id="ARBA00023268"/>
    </source>
</evidence>
<dbReference type="Gene3D" id="2.40.30.30">
    <property type="entry name" value="Riboflavin kinase-like"/>
    <property type="match status" value="1"/>
</dbReference>
<dbReference type="GO" id="GO:0009398">
    <property type="term" value="P:FMN biosynthetic process"/>
    <property type="evidence" value="ECO:0007669"/>
    <property type="project" value="UniProtKB-UniRule"/>
</dbReference>
<keyword evidence="11" id="KW-0511">Multifunctional enzyme</keyword>
<evidence type="ECO:0000313" key="16">
    <source>
        <dbReference type="EMBL" id="MSC57258.1"/>
    </source>
</evidence>
<dbReference type="EC" id="2.7.1.26" evidence="14"/>
<keyword evidence="7 14" id="KW-0547">Nucleotide-binding</keyword>
<dbReference type="InterPro" id="IPR014729">
    <property type="entry name" value="Rossmann-like_a/b/a_fold"/>
</dbReference>
<evidence type="ECO:0000256" key="2">
    <source>
        <dbReference type="ARBA" id="ARBA00005201"/>
    </source>
</evidence>
<comment type="pathway">
    <text evidence="2 14">Cofactor biosynthesis; FMN biosynthesis; FMN from riboflavin (ATP route): step 1/1.</text>
</comment>
<dbReference type="AlphaFoldDB" id="A0A7C9H2U8"/>
<accession>A0A7C9H2U8</accession>
<dbReference type="PANTHER" id="PTHR22749">
    <property type="entry name" value="RIBOFLAVIN KINASE/FMN ADENYLYLTRANSFERASE"/>
    <property type="match status" value="1"/>
</dbReference>
<keyword evidence="10 14" id="KW-0067">ATP-binding</keyword>
<dbReference type="Pfam" id="PF06574">
    <property type="entry name" value="FAD_syn"/>
    <property type="match status" value="1"/>
</dbReference>
<feature type="domain" description="Riboflavin kinase" evidence="15">
    <location>
        <begin position="181"/>
        <end position="306"/>
    </location>
</feature>
<dbReference type="SUPFAM" id="SSF52374">
    <property type="entry name" value="Nucleotidylyl transferase"/>
    <property type="match status" value="1"/>
</dbReference>
<evidence type="ECO:0000256" key="7">
    <source>
        <dbReference type="ARBA" id="ARBA00022741"/>
    </source>
</evidence>
<dbReference type="UniPathway" id="UPA00276">
    <property type="reaction ID" value="UER00406"/>
</dbReference>
<dbReference type="InterPro" id="IPR002606">
    <property type="entry name" value="Riboflavin_kinase_bac"/>
</dbReference>
<dbReference type="RefSeq" id="WP_154300778.1">
    <property type="nucleotide sequence ID" value="NZ_WKRD01000005.1"/>
</dbReference>
<dbReference type="GO" id="GO:0003919">
    <property type="term" value="F:FMN adenylyltransferase activity"/>
    <property type="evidence" value="ECO:0007669"/>
    <property type="project" value="UniProtKB-UniRule"/>
</dbReference>
<comment type="similarity">
    <text evidence="14">Belongs to the ribF family.</text>
</comment>
<dbReference type="NCBIfam" id="NF004162">
    <property type="entry name" value="PRK05627.1-5"/>
    <property type="match status" value="1"/>
</dbReference>
<dbReference type="GO" id="GO:0008531">
    <property type="term" value="F:riboflavin kinase activity"/>
    <property type="evidence" value="ECO:0007669"/>
    <property type="project" value="UniProtKB-UniRule"/>
</dbReference>
<dbReference type="SUPFAM" id="SSF82114">
    <property type="entry name" value="Riboflavin kinase-like"/>
    <property type="match status" value="1"/>
</dbReference>
<evidence type="ECO:0000256" key="13">
    <source>
        <dbReference type="ARBA" id="ARBA00049494"/>
    </source>
</evidence>
<evidence type="ECO:0000259" key="15">
    <source>
        <dbReference type="SMART" id="SM00904"/>
    </source>
</evidence>
<dbReference type="InterPro" id="IPR023465">
    <property type="entry name" value="Riboflavin_kinase_dom_sf"/>
</dbReference>
<dbReference type="EMBL" id="WKRD01000005">
    <property type="protein sequence ID" value="MSC57258.1"/>
    <property type="molecule type" value="Genomic_DNA"/>
</dbReference>
<evidence type="ECO:0000256" key="5">
    <source>
        <dbReference type="ARBA" id="ARBA00022679"/>
    </source>
</evidence>
<dbReference type="CDD" id="cd02064">
    <property type="entry name" value="FAD_synthetase_N"/>
    <property type="match status" value="1"/>
</dbReference>
<evidence type="ECO:0000256" key="12">
    <source>
        <dbReference type="ARBA" id="ARBA00047880"/>
    </source>
</evidence>